<evidence type="ECO:0000313" key="1">
    <source>
        <dbReference type="EMBL" id="AFK62003.1"/>
    </source>
</evidence>
<dbReference type="AlphaFoldDB" id="I3UAG5"/>
<dbReference type="KEGG" id="aka:TKWG_07995"/>
<gene>
    <name evidence="1" type="ordered locus">TKWG_07995</name>
</gene>
<dbReference type="HOGENOM" id="CLU_2730938_0_0_4"/>
<dbReference type="Proteomes" id="UP000005267">
    <property type="component" value="Chromosome"/>
</dbReference>
<organism evidence="1 2">
    <name type="scientific">Advenella kashmirensis (strain DSM 17095 / LMG 22695 / WT001)</name>
    <name type="common">Tetrathiobacter kashmirensis</name>
    <dbReference type="NCBI Taxonomy" id="1036672"/>
    <lineage>
        <taxon>Bacteria</taxon>
        <taxon>Pseudomonadati</taxon>
        <taxon>Pseudomonadota</taxon>
        <taxon>Betaproteobacteria</taxon>
        <taxon>Burkholderiales</taxon>
        <taxon>Alcaligenaceae</taxon>
    </lineage>
</organism>
<dbReference type="EMBL" id="CP003555">
    <property type="protein sequence ID" value="AFK62003.1"/>
    <property type="molecule type" value="Genomic_DNA"/>
</dbReference>
<sequence length="71" mass="7928">MRSNGSILQVYHSIANRTQQTDRAAISSDRQARKKPLAQVAFSICVVKQKNAIGQQKAIRRIIISRNANHA</sequence>
<evidence type="ECO:0000313" key="2">
    <source>
        <dbReference type="Proteomes" id="UP000005267"/>
    </source>
</evidence>
<accession>I3UAG5</accession>
<reference evidence="1 2" key="1">
    <citation type="journal article" date="2011" name="J. Bacteriol.">
        <title>Whole-genome shotgun sequencing of the sulfur-oxidizing chemoautotroph Tetrathiobacter kashmirensis.</title>
        <authorList>
            <person name="Ghosh W."/>
            <person name="George A."/>
            <person name="Agarwal A."/>
            <person name="Raj P."/>
            <person name="Alam M."/>
            <person name="Pyne P."/>
            <person name="Das Gupta S.K."/>
        </authorList>
    </citation>
    <scope>NUCLEOTIDE SEQUENCE [LARGE SCALE GENOMIC DNA]</scope>
    <source>
        <strain evidence="1 2">WT001</strain>
    </source>
</reference>
<keyword evidence="2" id="KW-1185">Reference proteome</keyword>
<reference evidence="2" key="2">
    <citation type="journal article" date="2013" name="PLoS ONE">
        <title>Genome implosion elicits host-confinement in Alcaligenaceae: evidence from the comparative genomics of Tetrathiobacter kashmirensis, a pathogen in the making.</title>
        <authorList>
            <person name="Ghosh W."/>
            <person name="Alam M."/>
            <person name="Roy C."/>
            <person name="Pyne P."/>
            <person name="George A."/>
            <person name="Chakraborty R."/>
            <person name="Majumder S."/>
            <person name="Agarwal A."/>
            <person name="Chakraborty S."/>
            <person name="Majumdar S."/>
            <person name="Gupta S.K."/>
        </authorList>
    </citation>
    <scope>NUCLEOTIDE SEQUENCE [LARGE SCALE GENOMIC DNA]</scope>
    <source>
        <strain evidence="2">WT001</strain>
    </source>
</reference>
<protein>
    <submittedName>
        <fullName evidence="1">Uncharacterized protein</fullName>
    </submittedName>
</protein>
<proteinExistence type="predicted"/>
<name>I3UAG5_ADVKW</name>